<accession>A0ABX7P0N1</accession>
<dbReference type="SUPFAM" id="SSF46894">
    <property type="entry name" value="C-terminal effector domain of the bipartite response regulators"/>
    <property type="match status" value="1"/>
</dbReference>
<feature type="domain" description="HTH luxR-type" evidence="1">
    <location>
        <begin position="1"/>
        <end position="35"/>
    </location>
</feature>
<dbReference type="Pfam" id="PF00196">
    <property type="entry name" value="GerE"/>
    <property type="match status" value="1"/>
</dbReference>
<name>A0ABX7P0N1_9BACT</name>
<evidence type="ECO:0000313" key="2">
    <source>
        <dbReference type="EMBL" id="QSQ21863.1"/>
    </source>
</evidence>
<dbReference type="InterPro" id="IPR016032">
    <property type="entry name" value="Sig_transdc_resp-reg_C-effctor"/>
</dbReference>
<protein>
    <submittedName>
        <fullName evidence="2">Response regulator transcription factor</fullName>
    </submittedName>
</protein>
<reference evidence="2 3" key="1">
    <citation type="submission" date="2021-02" db="EMBL/GenBank/DDBJ databases">
        <title>De Novo genome assembly of isolated myxobacteria.</title>
        <authorList>
            <person name="Stevens D.C."/>
        </authorList>
    </citation>
    <scope>NUCLEOTIDE SEQUENCE [LARGE SCALE GENOMIC DNA]</scope>
    <source>
        <strain evidence="3">SCPEA02</strain>
    </source>
</reference>
<dbReference type="EMBL" id="CP071090">
    <property type="protein sequence ID" value="QSQ21863.1"/>
    <property type="molecule type" value="Genomic_DNA"/>
</dbReference>
<organism evidence="2 3">
    <name type="scientific">Pyxidicoccus parkwayensis</name>
    <dbReference type="NCBI Taxonomy" id="2813578"/>
    <lineage>
        <taxon>Bacteria</taxon>
        <taxon>Pseudomonadati</taxon>
        <taxon>Myxococcota</taxon>
        <taxon>Myxococcia</taxon>
        <taxon>Myxococcales</taxon>
        <taxon>Cystobacterineae</taxon>
        <taxon>Myxococcaceae</taxon>
        <taxon>Pyxidicoccus</taxon>
    </lineage>
</organism>
<dbReference type="Proteomes" id="UP000662747">
    <property type="component" value="Chromosome"/>
</dbReference>
<dbReference type="InterPro" id="IPR000792">
    <property type="entry name" value="Tscrpt_reg_LuxR_C"/>
</dbReference>
<dbReference type="PROSITE" id="PS50043">
    <property type="entry name" value="HTH_LUXR_2"/>
    <property type="match status" value="1"/>
</dbReference>
<dbReference type="Gene3D" id="1.10.10.10">
    <property type="entry name" value="Winged helix-like DNA-binding domain superfamily/Winged helix DNA-binding domain"/>
    <property type="match status" value="1"/>
</dbReference>
<evidence type="ECO:0000259" key="1">
    <source>
        <dbReference type="PROSITE" id="PS50043"/>
    </source>
</evidence>
<dbReference type="RefSeq" id="WP_206723440.1">
    <property type="nucleotide sequence ID" value="NZ_CP071090.1"/>
</dbReference>
<keyword evidence="3" id="KW-1185">Reference proteome</keyword>
<proteinExistence type="predicted"/>
<dbReference type="InterPro" id="IPR036388">
    <property type="entry name" value="WH-like_DNA-bd_sf"/>
</dbReference>
<gene>
    <name evidence="2" type="ORF">JY651_43075</name>
</gene>
<sequence length="35" mass="3972">MKCSLGTVKKHLQRVFDKLGVSSRAALLHHAVRKR</sequence>
<evidence type="ECO:0000313" key="3">
    <source>
        <dbReference type="Proteomes" id="UP000662747"/>
    </source>
</evidence>